<dbReference type="HAMAP" id="MF_00481">
    <property type="entry name" value="Ribosomal_eL30"/>
    <property type="match status" value="1"/>
</dbReference>
<dbReference type="NCBIfam" id="NF002172">
    <property type="entry name" value="PRK01018.1"/>
    <property type="match status" value="1"/>
</dbReference>
<evidence type="ECO:0000256" key="3">
    <source>
        <dbReference type="ARBA" id="ARBA00023274"/>
    </source>
</evidence>
<name>A0A097QU70_9EURY</name>
<dbReference type="PROSITE" id="PS00709">
    <property type="entry name" value="RIBOSOMAL_L30E_1"/>
    <property type="match status" value="1"/>
</dbReference>
<dbReference type="AlphaFoldDB" id="A0A097QU70"/>
<evidence type="ECO:0000256" key="1">
    <source>
        <dbReference type="ARBA" id="ARBA00007326"/>
    </source>
</evidence>
<reference evidence="7 8" key="1">
    <citation type="journal article" date="2015" name="Int. J. Syst. Evol. Microbiol.">
        <title>Thermococcus eurythermalis sp. nov., a conditional piezophilic hyperthermophilic archaeon with a wide temperature range isolated from an oil-immersed chimney in the Guaymas Basin.</title>
        <authorList>
            <person name="Zhao W."/>
            <person name="Zeng X."/>
            <person name="Xiao X."/>
        </authorList>
    </citation>
    <scope>NUCLEOTIDE SEQUENCE [LARGE SCALE GENOMIC DNA]</scope>
    <source>
        <strain evidence="7 8">A501</strain>
    </source>
</reference>
<evidence type="ECO:0000256" key="2">
    <source>
        <dbReference type="ARBA" id="ARBA00022980"/>
    </source>
</evidence>
<organism evidence="7 8">
    <name type="scientific">Thermococcus eurythermalis</name>
    <dbReference type="NCBI Taxonomy" id="1505907"/>
    <lineage>
        <taxon>Archaea</taxon>
        <taxon>Methanobacteriati</taxon>
        <taxon>Methanobacteriota</taxon>
        <taxon>Thermococci</taxon>
        <taxon>Thermococcales</taxon>
        <taxon>Thermococcaceae</taxon>
        <taxon>Thermococcus</taxon>
    </lineage>
</organism>
<keyword evidence="2 5" id="KW-0689">Ribosomal protein</keyword>
<dbReference type="GO" id="GO:0003723">
    <property type="term" value="F:RNA binding"/>
    <property type="evidence" value="ECO:0007669"/>
    <property type="project" value="InterPro"/>
</dbReference>
<dbReference type="InterPro" id="IPR004038">
    <property type="entry name" value="Ribosomal_eL8/eL30/eS12/Gad45"/>
</dbReference>
<feature type="domain" description="Ribosomal protein eL8/eL30/eS12/Gadd45" evidence="6">
    <location>
        <begin position="7"/>
        <end position="95"/>
    </location>
</feature>
<accession>A0A097QU70</accession>
<dbReference type="GeneID" id="25153100"/>
<gene>
    <name evidence="5" type="primary">rpl30e</name>
    <name evidence="7" type="ORF">TEU_06580</name>
</gene>
<evidence type="ECO:0000256" key="4">
    <source>
        <dbReference type="ARBA" id="ARBA00035231"/>
    </source>
</evidence>
<dbReference type="Gene3D" id="3.30.1330.30">
    <property type="match status" value="1"/>
</dbReference>
<dbReference type="EMBL" id="CP008887">
    <property type="protein sequence ID" value="AIU70017.1"/>
    <property type="molecule type" value="Genomic_DNA"/>
</dbReference>
<dbReference type="FunFam" id="3.30.1330.30:FF:000053">
    <property type="entry name" value="50S ribosomal protein L30e"/>
    <property type="match status" value="1"/>
</dbReference>
<dbReference type="SUPFAM" id="SSF55315">
    <property type="entry name" value="L30e-like"/>
    <property type="match status" value="1"/>
</dbReference>
<evidence type="ECO:0000259" key="6">
    <source>
        <dbReference type="Pfam" id="PF01248"/>
    </source>
</evidence>
<dbReference type="OrthoDB" id="10759at2157"/>
<dbReference type="HOGENOM" id="CLU_130502_1_0_2"/>
<evidence type="ECO:0000313" key="7">
    <source>
        <dbReference type="EMBL" id="AIU70017.1"/>
    </source>
</evidence>
<dbReference type="InterPro" id="IPR039109">
    <property type="entry name" value="Ribosomal_eL30-like"/>
</dbReference>
<comment type="similarity">
    <text evidence="1 5">Belongs to the eukaryotic ribosomal protein eL30 family.</text>
</comment>
<dbReference type="Proteomes" id="UP000029980">
    <property type="component" value="Chromosome"/>
</dbReference>
<dbReference type="GO" id="GO:0006412">
    <property type="term" value="P:translation"/>
    <property type="evidence" value="ECO:0007669"/>
    <property type="project" value="UniProtKB-UniRule"/>
</dbReference>
<dbReference type="InterPro" id="IPR000231">
    <property type="entry name" value="Ribosomal_eL30"/>
</dbReference>
<evidence type="ECO:0000256" key="5">
    <source>
        <dbReference type="HAMAP-Rule" id="MF_00481"/>
    </source>
</evidence>
<dbReference type="InterPro" id="IPR022991">
    <property type="entry name" value="Ribosomal_eL30_CS"/>
</dbReference>
<dbReference type="PROSITE" id="PS00993">
    <property type="entry name" value="RIBOSOMAL_L30E_2"/>
    <property type="match status" value="1"/>
</dbReference>
<dbReference type="PANTHER" id="PTHR11449">
    <property type="entry name" value="RIBOSOMAL PROTEIN L30"/>
    <property type="match status" value="1"/>
</dbReference>
<dbReference type="GO" id="GO:0003735">
    <property type="term" value="F:structural constituent of ribosome"/>
    <property type="evidence" value="ECO:0007669"/>
    <property type="project" value="InterPro"/>
</dbReference>
<dbReference type="Pfam" id="PF01248">
    <property type="entry name" value="Ribosomal_L7Ae"/>
    <property type="match status" value="1"/>
</dbReference>
<evidence type="ECO:0000313" key="8">
    <source>
        <dbReference type="Proteomes" id="UP000029980"/>
    </source>
</evidence>
<keyword evidence="8" id="KW-1185">Reference proteome</keyword>
<protein>
    <recommendedName>
        <fullName evidence="4 5">Large ribosomal subunit protein eL30</fullName>
    </recommendedName>
</protein>
<sequence length="102" mass="11002">MVDFAFELRKAQDTGKIVMGAKKSIQYAKVGGAKMIIVARNARPDIKEDIYYYAKLSGIPVYEFEGTSVELGTLLGRPHTVSALAIIDPGESKILALAGGKE</sequence>
<keyword evidence="3 5" id="KW-0687">Ribonucleoprotein</keyword>
<dbReference type="InterPro" id="IPR029064">
    <property type="entry name" value="Ribosomal_eL30-like_sf"/>
</dbReference>
<dbReference type="RefSeq" id="WP_050002992.1">
    <property type="nucleotide sequence ID" value="NZ_CP008887.1"/>
</dbReference>
<proteinExistence type="inferred from homology"/>
<dbReference type="STRING" id="1505907.TEU_06580"/>
<dbReference type="KEGG" id="teu:TEU_06580"/>
<dbReference type="GO" id="GO:0022625">
    <property type="term" value="C:cytosolic large ribosomal subunit"/>
    <property type="evidence" value="ECO:0007669"/>
    <property type="project" value="InterPro"/>
</dbReference>